<keyword evidence="4" id="KW-1185">Reference proteome</keyword>
<dbReference type="AlphaFoldDB" id="A0A0D2LQ62"/>
<protein>
    <submittedName>
        <fullName evidence="3">Uncharacterized protein</fullName>
    </submittedName>
</protein>
<dbReference type="OrthoDB" id="2982374at2759"/>
<evidence type="ECO:0000256" key="1">
    <source>
        <dbReference type="SAM" id="MobiDB-lite"/>
    </source>
</evidence>
<feature type="transmembrane region" description="Helical" evidence="2">
    <location>
        <begin position="47"/>
        <end position="68"/>
    </location>
</feature>
<accession>A0A0D2LQ62</accession>
<reference evidence="4" key="1">
    <citation type="submission" date="2014-04" db="EMBL/GenBank/DDBJ databases">
        <title>Evolutionary Origins and Diversification of the Mycorrhizal Mutualists.</title>
        <authorList>
            <consortium name="DOE Joint Genome Institute"/>
            <consortium name="Mycorrhizal Genomics Consortium"/>
            <person name="Kohler A."/>
            <person name="Kuo A."/>
            <person name="Nagy L.G."/>
            <person name="Floudas D."/>
            <person name="Copeland A."/>
            <person name="Barry K.W."/>
            <person name="Cichocki N."/>
            <person name="Veneault-Fourrey C."/>
            <person name="LaButti K."/>
            <person name="Lindquist E.A."/>
            <person name="Lipzen A."/>
            <person name="Lundell T."/>
            <person name="Morin E."/>
            <person name="Murat C."/>
            <person name="Riley R."/>
            <person name="Ohm R."/>
            <person name="Sun H."/>
            <person name="Tunlid A."/>
            <person name="Henrissat B."/>
            <person name="Grigoriev I.V."/>
            <person name="Hibbett D.S."/>
            <person name="Martin F."/>
        </authorList>
    </citation>
    <scope>NUCLEOTIDE SEQUENCE [LARGE SCALE GENOMIC DNA]</scope>
    <source>
        <strain evidence="4">FD-334 SS-4</strain>
    </source>
</reference>
<evidence type="ECO:0000313" key="3">
    <source>
        <dbReference type="EMBL" id="KJA30237.1"/>
    </source>
</evidence>
<keyword evidence="2" id="KW-0812">Transmembrane</keyword>
<feature type="region of interest" description="Disordered" evidence="1">
    <location>
        <begin position="385"/>
        <end position="404"/>
    </location>
</feature>
<feature type="compositionally biased region" description="Pro residues" evidence="1">
    <location>
        <begin position="308"/>
        <end position="319"/>
    </location>
</feature>
<feature type="compositionally biased region" description="Polar residues" evidence="1">
    <location>
        <begin position="285"/>
        <end position="294"/>
    </location>
</feature>
<sequence>MKRQIALFYLVGHELFPSNSVLASPIVSSSGTSILNSHNGPGSKLSFLIAATILGSSVTLLLVAKWIYLSRQYRKTGNVSRKARLSSRPLWNASFSAPRQRPFPTFSEELLSRKGKSGLLVGLFGSPSWETRCSNIIDAMSEQLSFTRITGTSPSPRCHSSYQYSNDSSFYADNTSGEGKSALALSDRLLQAMHDTSRLSCEMPAFPLALVLKDKLDGRHDPPTQSSLCVTGGSSNTNRLSLDRSFINIPESTHRPSQGTYITKSFNQEPLSSCYGGLGLPNPSIPNSRALSSSEDVDDPASEHESNPNPPPYDTPYIPQPPLGTLEDCFEDCGSRCSFPFTTGKRAPGDGVVDSRRSFRRSSDADEVIAADCEHTAASETAKIKSKTSTLQHAQMRSPKLGPSPLRSMFLPWNEENHGGTHNANVGSGSIFPRSLLNVNDIGIHHEHDAYGPVAKLLPVRDGRKSHSQKFRYSCNARIRKNSDSDQIFGLIQELVQESKAWDDSLFVNHKFKAMIDGSNLTSYVSTNTRKKRRRSCRPLYPFYGLLEDIPEVEAEMTPAEIRDEKLQKKARNSRQLLSGEEPPHSSIGTTR</sequence>
<feature type="region of interest" description="Disordered" evidence="1">
    <location>
        <begin position="284"/>
        <end position="319"/>
    </location>
</feature>
<feature type="region of interest" description="Disordered" evidence="1">
    <location>
        <begin position="561"/>
        <end position="592"/>
    </location>
</feature>
<keyword evidence="2" id="KW-1133">Transmembrane helix</keyword>
<gene>
    <name evidence="3" type="ORF">HYPSUDRAFT_32377</name>
</gene>
<evidence type="ECO:0000256" key="2">
    <source>
        <dbReference type="SAM" id="Phobius"/>
    </source>
</evidence>
<name>A0A0D2LQ62_HYPSF</name>
<dbReference type="Proteomes" id="UP000054270">
    <property type="component" value="Unassembled WGS sequence"/>
</dbReference>
<dbReference type="EMBL" id="KN817518">
    <property type="protein sequence ID" value="KJA30237.1"/>
    <property type="molecule type" value="Genomic_DNA"/>
</dbReference>
<organism evidence="3 4">
    <name type="scientific">Hypholoma sublateritium (strain FD-334 SS-4)</name>
    <dbReference type="NCBI Taxonomy" id="945553"/>
    <lineage>
        <taxon>Eukaryota</taxon>
        <taxon>Fungi</taxon>
        <taxon>Dikarya</taxon>
        <taxon>Basidiomycota</taxon>
        <taxon>Agaricomycotina</taxon>
        <taxon>Agaricomycetes</taxon>
        <taxon>Agaricomycetidae</taxon>
        <taxon>Agaricales</taxon>
        <taxon>Agaricineae</taxon>
        <taxon>Strophariaceae</taxon>
        <taxon>Hypholoma</taxon>
    </lineage>
</organism>
<keyword evidence="2" id="KW-0472">Membrane</keyword>
<evidence type="ECO:0000313" key="4">
    <source>
        <dbReference type="Proteomes" id="UP000054270"/>
    </source>
</evidence>
<proteinExistence type="predicted"/>